<comment type="cofactor">
    <cofactor evidence="1">
        <name>Zn(2+)</name>
        <dbReference type="ChEBI" id="CHEBI:29105"/>
    </cofactor>
</comment>
<keyword evidence="3" id="KW-0378">Hydrolase</keyword>
<dbReference type="NCBIfam" id="NF006684">
    <property type="entry name" value="PRK09229.1-5"/>
    <property type="match status" value="1"/>
</dbReference>
<dbReference type="SUPFAM" id="SSF51338">
    <property type="entry name" value="Composite domain of metallo-dependent hydrolases"/>
    <property type="match status" value="1"/>
</dbReference>
<dbReference type="SUPFAM" id="SSF51556">
    <property type="entry name" value="Metallo-dependent hydrolases"/>
    <property type="match status" value="1"/>
</dbReference>
<keyword evidence="4" id="KW-0862">Zinc</keyword>
<dbReference type="CDD" id="cd01313">
    <property type="entry name" value="Met_dep_hydrolase_E"/>
    <property type="match status" value="1"/>
</dbReference>
<dbReference type="InterPro" id="IPR011059">
    <property type="entry name" value="Metal-dep_hydrolase_composite"/>
</dbReference>
<dbReference type="NCBIfam" id="TIGR02022">
    <property type="entry name" value="hutF"/>
    <property type="match status" value="1"/>
</dbReference>
<evidence type="ECO:0000256" key="4">
    <source>
        <dbReference type="ARBA" id="ARBA00022833"/>
    </source>
</evidence>
<dbReference type="EMBL" id="UINC01020196">
    <property type="protein sequence ID" value="SVA85026.1"/>
    <property type="molecule type" value="Genomic_DNA"/>
</dbReference>
<dbReference type="InterPro" id="IPR032466">
    <property type="entry name" value="Metal_Hydrolase"/>
</dbReference>
<dbReference type="GO" id="GO:0005829">
    <property type="term" value="C:cytosol"/>
    <property type="evidence" value="ECO:0007669"/>
    <property type="project" value="TreeGrafter"/>
</dbReference>
<evidence type="ECO:0000259" key="5">
    <source>
        <dbReference type="Pfam" id="PF01979"/>
    </source>
</evidence>
<protein>
    <recommendedName>
        <fullName evidence="5">Amidohydrolase-related domain-containing protein</fullName>
    </recommendedName>
</protein>
<name>A0A381Z6V8_9ZZZZ</name>
<evidence type="ECO:0000256" key="3">
    <source>
        <dbReference type="ARBA" id="ARBA00022801"/>
    </source>
</evidence>
<reference evidence="6" key="1">
    <citation type="submission" date="2018-05" db="EMBL/GenBank/DDBJ databases">
        <authorList>
            <person name="Lanie J.A."/>
            <person name="Ng W.-L."/>
            <person name="Kazmierczak K.M."/>
            <person name="Andrzejewski T.M."/>
            <person name="Davidsen T.M."/>
            <person name="Wayne K.J."/>
            <person name="Tettelin H."/>
            <person name="Glass J.I."/>
            <person name="Rusch D."/>
            <person name="Podicherti R."/>
            <person name="Tsui H.-C.T."/>
            <person name="Winkler M.E."/>
        </authorList>
    </citation>
    <scope>NUCLEOTIDE SEQUENCE</scope>
</reference>
<dbReference type="Gene3D" id="2.30.40.10">
    <property type="entry name" value="Urease, subunit C, domain 1"/>
    <property type="match status" value="1"/>
</dbReference>
<dbReference type="PANTHER" id="PTHR11271:SF48">
    <property type="entry name" value="AMIDOHYDROLASE-RELATED DOMAIN-CONTAINING PROTEIN"/>
    <property type="match status" value="1"/>
</dbReference>
<dbReference type="Pfam" id="PF01979">
    <property type="entry name" value="Amidohydro_1"/>
    <property type="match status" value="1"/>
</dbReference>
<dbReference type="AlphaFoldDB" id="A0A381Z6V8"/>
<dbReference type="PANTHER" id="PTHR11271">
    <property type="entry name" value="GUANINE DEAMINASE"/>
    <property type="match status" value="1"/>
</dbReference>
<dbReference type="InterPro" id="IPR051607">
    <property type="entry name" value="Metallo-dep_hydrolases"/>
</dbReference>
<sequence>METFYCPQILLPEGWAENRVIEVDDEGSVSAVRQGIPADAKTEIHGTVVPGMPNLHSHAFQRAMAGLTESRTGTADSFWSWRSRMFSFLEVLNPDDVEAIASQLYIEMLKAGYTSVGEFHYLHHNPDGDAYENPAEMSLKILSAAEISGIGLTHLPVLYCYGGFGAVEPSGKQRRFLHDADTFLKLLENLSPLFPGYPNRRLGMAPHSLRAVTPELLNEVIPSFRVMLPEAPLHIHVAEQTTEVEDCLKWSGRRPVQWLFENHEPDSCWCLVHATHLDQGEREALGSSAALVGLCPTTEANLGDGFFPLQDFLGEGGSFGIGSDSHVSVSVSEELRWLEYQQRLLVNQRNILAVDSEKSTGRELFDMALRGGSRALGRKAGDIAEGFRADWVVLDTKHPLLYGKTGDSLLDSWIFSGNVPVIRDVYVGGREVVSEGSHVEEDRIEEAFLQTMKRILC</sequence>
<accession>A0A381Z6V8</accession>
<evidence type="ECO:0000256" key="2">
    <source>
        <dbReference type="ARBA" id="ARBA00022723"/>
    </source>
</evidence>
<feature type="domain" description="Amidohydrolase-related" evidence="5">
    <location>
        <begin position="47"/>
        <end position="432"/>
    </location>
</feature>
<dbReference type="Gene3D" id="3.20.20.140">
    <property type="entry name" value="Metal-dependent hydrolases"/>
    <property type="match status" value="1"/>
</dbReference>
<evidence type="ECO:0000313" key="6">
    <source>
        <dbReference type="EMBL" id="SVA85026.1"/>
    </source>
</evidence>
<dbReference type="GO" id="GO:0046872">
    <property type="term" value="F:metal ion binding"/>
    <property type="evidence" value="ECO:0007669"/>
    <property type="project" value="UniProtKB-KW"/>
</dbReference>
<dbReference type="GO" id="GO:0019239">
    <property type="term" value="F:deaminase activity"/>
    <property type="evidence" value="ECO:0007669"/>
    <property type="project" value="TreeGrafter"/>
</dbReference>
<evidence type="ECO:0000256" key="1">
    <source>
        <dbReference type="ARBA" id="ARBA00001947"/>
    </source>
</evidence>
<organism evidence="6">
    <name type="scientific">marine metagenome</name>
    <dbReference type="NCBI Taxonomy" id="408172"/>
    <lineage>
        <taxon>unclassified sequences</taxon>
        <taxon>metagenomes</taxon>
        <taxon>ecological metagenomes</taxon>
    </lineage>
</organism>
<keyword evidence="2" id="KW-0479">Metal-binding</keyword>
<dbReference type="NCBIfam" id="NF006681">
    <property type="entry name" value="PRK09229.1-2"/>
    <property type="match status" value="1"/>
</dbReference>
<dbReference type="InterPro" id="IPR006680">
    <property type="entry name" value="Amidohydro-rel"/>
</dbReference>
<dbReference type="InterPro" id="IPR010252">
    <property type="entry name" value="HutF"/>
</dbReference>
<proteinExistence type="predicted"/>
<gene>
    <name evidence="6" type="ORF">METZ01_LOCUS137880</name>
</gene>